<dbReference type="SUPFAM" id="SSF56112">
    <property type="entry name" value="Protein kinase-like (PK-like)"/>
    <property type="match status" value="1"/>
</dbReference>
<feature type="region of interest" description="Disordered" evidence="12">
    <location>
        <begin position="566"/>
        <end position="591"/>
    </location>
</feature>
<dbReference type="PANTHER" id="PTHR24346:SF79">
    <property type="entry name" value="PROTEIN KINASE DOMAIN-CONTAINING PROTEIN"/>
    <property type="match status" value="1"/>
</dbReference>
<dbReference type="PROSITE" id="PS50011">
    <property type="entry name" value="PROTEIN_KINASE_DOM"/>
    <property type="match status" value="1"/>
</dbReference>
<accession>A0A2G8JPM3</accession>
<gene>
    <name evidence="14" type="ORF">BSL78_25446</name>
</gene>
<evidence type="ECO:0000256" key="10">
    <source>
        <dbReference type="ARBA" id="ARBA00048679"/>
    </source>
</evidence>
<evidence type="ECO:0000259" key="13">
    <source>
        <dbReference type="PROSITE" id="PS50011"/>
    </source>
</evidence>
<dbReference type="PANTHER" id="PTHR24346">
    <property type="entry name" value="MAP/MICROTUBULE AFFINITY-REGULATING KINASE"/>
    <property type="match status" value="1"/>
</dbReference>
<dbReference type="STRING" id="307972.A0A2G8JPM3"/>
<keyword evidence="4" id="KW-0723">Serine/threonine-protein kinase</keyword>
<feature type="compositionally biased region" description="Polar residues" evidence="12">
    <location>
        <begin position="780"/>
        <end position="799"/>
    </location>
</feature>
<dbReference type="PROSITE" id="PS00108">
    <property type="entry name" value="PROTEIN_KINASE_ST"/>
    <property type="match status" value="1"/>
</dbReference>
<keyword evidence="7 14" id="KW-0418">Kinase</keyword>
<evidence type="ECO:0000256" key="4">
    <source>
        <dbReference type="ARBA" id="ARBA00022527"/>
    </source>
</evidence>
<evidence type="ECO:0000256" key="3">
    <source>
        <dbReference type="ARBA" id="ARBA00022490"/>
    </source>
</evidence>
<feature type="region of interest" description="Disordered" evidence="12">
    <location>
        <begin position="400"/>
        <end position="435"/>
    </location>
</feature>
<reference evidence="14 15" key="1">
    <citation type="journal article" date="2017" name="PLoS Biol.">
        <title>The sea cucumber genome provides insights into morphological evolution and visceral regeneration.</title>
        <authorList>
            <person name="Zhang X."/>
            <person name="Sun L."/>
            <person name="Yuan J."/>
            <person name="Sun Y."/>
            <person name="Gao Y."/>
            <person name="Zhang L."/>
            <person name="Li S."/>
            <person name="Dai H."/>
            <person name="Hamel J.F."/>
            <person name="Liu C."/>
            <person name="Yu Y."/>
            <person name="Liu S."/>
            <person name="Lin W."/>
            <person name="Guo K."/>
            <person name="Jin S."/>
            <person name="Xu P."/>
            <person name="Storey K.B."/>
            <person name="Huan P."/>
            <person name="Zhang T."/>
            <person name="Zhou Y."/>
            <person name="Zhang J."/>
            <person name="Lin C."/>
            <person name="Li X."/>
            <person name="Xing L."/>
            <person name="Huo D."/>
            <person name="Sun M."/>
            <person name="Wang L."/>
            <person name="Mercier A."/>
            <person name="Li F."/>
            <person name="Yang H."/>
            <person name="Xiang J."/>
        </authorList>
    </citation>
    <scope>NUCLEOTIDE SEQUENCE [LARGE SCALE GENOMIC DNA]</scope>
    <source>
        <strain evidence="14">Shaxun</strain>
        <tissue evidence="14">Muscle</tissue>
    </source>
</reference>
<feature type="binding site" evidence="11">
    <location>
        <position position="40"/>
    </location>
    <ligand>
        <name>ATP</name>
        <dbReference type="ChEBI" id="CHEBI:30616"/>
    </ligand>
</feature>
<feature type="compositionally biased region" description="Basic and acidic residues" evidence="12">
    <location>
        <begin position="486"/>
        <end position="495"/>
    </location>
</feature>
<evidence type="ECO:0000256" key="1">
    <source>
        <dbReference type="ARBA" id="ARBA00004496"/>
    </source>
</evidence>
<comment type="catalytic activity">
    <reaction evidence="9">
        <text>L-threonyl-[protein] + ATP = O-phospho-L-threonyl-[protein] + ADP + H(+)</text>
        <dbReference type="Rhea" id="RHEA:46608"/>
        <dbReference type="Rhea" id="RHEA-COMP:11060"/>
        <dbReference type="Rhea" id="RHEA-COMP:11605"/>
        <dbReference type="ChEBI" id="CHEBI:15378"/>
        <dbReference type="ChEBI" id="CHEBI:30013"/>
        <dbReference type="ChEBI" id="CHEBI:30616"/>
        <dbReference type="ChEBI" id="CHEBI:61977"/>
        <dbReference type="ChEBI" id="CHEBI:456216"/>
        <dbReference type="EC" id="2.7.11.1"/>
    </reaction>
</comment>
<dbReference type="FunFam" id="1.10.510.10:FF:001222">
    <property type="entry name" value="Serine/threonine-protein kinase ppk25"/>
    <property type="match status" value="1"/>
</dbReference>
<dbReference type="Proteomes" id="UP000230750">
    <property type="component" value="Unassembled WGS sequence"/>
</dbReference>
<comment type="subcellular location">
    <subcellularLocation>
        <location evidence="1">Cytoplasm</location>
    </subcellularLocation>
</comment>
<dbReference type="GO" id="GO:0035556">
    <property type="term" value="P:intracellular signal transduction"/>
    <property type="evidence" value="ECO:0007669"/>
    <property type="project" value="TreeGrafter"/>
</dbReference>
<dbReference type="FunFam" id="3.30.200.20:FF:000003">
    <property type="entry name" value="Non-specific serine/threonine protein kinase"/>
    <property type="match status" value="1"/>
</dbReference>
<feature type="compositionally biased region" description="Basic and acidic residues" evidence="12">
    <location>
        <begin position="646"/>
        <end position="670"/>
    </location>
</feature>
<evidence type="ECO:0000256" key="5">
    <source>
        <dbReference type="ARBA" id="ARBA00022679"/>
    </source>
</evidence>
<dbReference type="EC" id="2.7.11.1" evidence="2"/>
<keyword evidence="6 11" id="KW-0547">Nucleotide-binding</keyword>
<feature type="region of interest" description="Disordered" evidence="12">
    <location>
        <begin position="623"/>
        <end position="811"/>
    </location>
</feature>
<evidence type="ECO:0000256" key="9">
    <source>
        <dbReference type="ARBA" id="ARBA00047899"/>
    </source>
</evidence>
<dbReference type="EMBL" id="MRZV01001462">
    <property type="protein sequence ID" value="PIK37722.1"/>
    <property type="molecule type" value="Genomic_DNA"/>
</dbReference>
<feature type="compositionally biased region" description="Basic and acidic residues" evidence="12">
    <location>
        <begin position="767"/>
        <end position="779"/>
    </location>
</feature>
<evidence type="ECO:0000256" key="7">
    <source>
        <dbReference type="ARBA" id="ARBA00022777"/>
    </source>
</evidence>
<dbReference type="CDD" id="cd14003">
    <property type="entry name" value="STKc_AMPK-like"/>
    <property type="match status" value="1"/>
</dbReference>
<keyword evidence="15" id="KW-1185">Reference proteome</keyword>
<feature type="compositionally biased region" description="Basic and acidic residues" evidence="12">
    <location>
        <begin position="502"/>
        <end position="521"/>
    </location>
</feature>
<dbReference type="GO" id="GO:0005737">
    <property type="term" value="C:cytoplasm"/>
    <property type="evidence" value="ECO:0007669"/>
    <property type="project" value="UniProtKB-SubCell"/>
</dbReference>
<comment type="caution">
    <text evidence="14">The sequence shown here is derived from an EMBL/GenBank/DDBJ whole genome shotgun (WGS) entry which is preliminary data.</text>
</comment>
<dbReference type="OrthoDB" id="193931at2759"/>
<dbReference type="SMART" id="SM00220">
    <property type="entry name" value="S_TKc"/>
    <property type="match status" value="1"/>
</dbReference>
<evidence type="ECO:0000256" key="6">
    <source>
        <dbReference type="ARBA" id="ARBA00022741"/>
    </source>
</evidence>
<feature type="compositionally biased region" description="Polar residues" evidence="12">
    <location>
        <begin position="450"/>
        <end position="472"/>
    </location>
</feature>
<dbReference type="Pfam" id="PF00069">
    <property type="entry name" value="Pkinase"/>
    <property type="match status" value="1"/>
</dbReference>
<evidence type="ECO:0000256" key="12">
    <source>
        <dbReference type="SAM" id="MobiDB-lite"/>
    </source>
</evidence>
<name>A0A2G8JPM3_STIJA</name>
<proteinExistence type="predicted"/>
<keyword evidence="3" id="KW-0963">Cytoplasm</keyword>
<evidence type="ECO:0000256" key="8">
    <source>
        <dbReference type="ARBA" id="ARBA00022840"/>
    </source>
</evidence>
<evidence type="ECO:0000313" key="14">
    <source>
        <dbReference type="EMBL" id="PIK37722.1"/>
    </source>
</evidence>
<evidence type="ECO:0000256" key="2">
    <source>
        <dbReference type="ARBA" id="ARBA00012513"/>
    </source>
</evidence>
<feature type="compositionally biased region" description="Polar residues" evidence="12">
    <location>
        <begin position="422"/>
        <end position="431"/>
    </location>
</feature>
<feature type="domain" description="Protein kinase" evidence="13">
    <location>
        <begin position="11"/>
        <end position="273"/>
    </location>
</feature>
<organism evidence="14 15">
    <name type="scientific">Stichopus japonicus</name>
    <name type="common">Sea cucumber</name>
    <dbReference type="NCBI Taxonomy" id="307972"/>
    <lineage>
        <taxon>Eukaryota</taxon>
        <taxon>Metazoa</taxon>
        <taxon>Echinodermata</taxon>
        <taxon>Eleutherozoa</taxon>
        <taxon>Echinozoa</taxon>
        <taxon>Holothuroidea</taxon>
        <taxon>Aspidochirotacea</taxon>
        <taxon>Aspidochirotida</taxon>
        <taxon>Stichopodidae</taxon>
        <taxon>Apostichopus</taxon>
    </lineage>
</organism>
<dbReference type="InterPro" id="IPR000719">
    <property type="entry name" value="Prot_kinase_dom"/>
</dbReference>
<comment type="catalytic activity">
    <reaction evidence="10">
        <text>L-seryl-[protein] + ATP = O-phospho-L-seryl-[protein] + ADP + H(+)</text>
        <dbReference type="Rhea" id="RHEA:17989"/>
        <dbReference type="Rhea" id="RHEA-COMP:9863"/>
        <dbReference type="Rhea" id="RHEA-COMP:11604"/>
        <dbReference type="ChEBI" id="CHEBI:15378"/>
        <dbReference type="ChEBI" id="CHEBI:29999"/>
        <dbReference type="ChEBI" id="CHEBI:30616"/>
        <dbReference type="ChEBI" id="CHEBI:83421"/>
        <dbReference type="ChEBI" id="CHEBI:456216"/>
        <dbReference type="EC" id="2.7.11.1"/>
    </reaction>
</comment>
<dbReference type="InterPro" id="IPR017441">
    <property type="entry name" value="Protein_kinase_ATP_BS"/>
</dbReference>
<dbReference type="GO" id="GO:0004674">
    <property type="term" value="F:protein serine/threonine kinase activity"/>
    <property type="evidence" value="ECO:0007669"/>
    <property type="project" value="UniProtKB-KW"/>
</dbReference>
<dbReference type="InterPro" id="IPR011009">
    <property type="entry name" value="Kinase-like_dom_sf"/>
</dbReference>
<dbReference type="AlphaFoldDB" id="A0A2G8JPM3"/>
<dbReference type="GO" id="GO:0005524">
    <property type="term" value="F:ATP binding"/>
    <property type="evidence" value="ECO:0007669"/>
    <property type="project" value="UniProtKB-UniRule"/>
</dbReference>
<sequence>MGKLKSVGRYIMEDRTLGKGNFAVVELASHIITSSKVAVKIIDRRKLKEEYMQKNLYREAKVMSKLRHPNIARLYETIKSNNLYFLVTEYVAGGDLLSYVRNQKDGYLSESRSRVYVRQLVSALHHLHERGVVHRDLKMENIILDAKRKNLKLIDFGLSNHYNTDQLLKTHCGSPEYAAPELFVTGREYGPEIDIWSFGIIVYAMVTGKLPFTAPHTENRRQRLLQLINAGLGPIHERDMRNITEDCKDLLRRSIQPSETRIHLLDIQVHPWITANNQDTFYPFQQPPRDPRLKEEVIEKMASLLTVTKSMLEGNVHETRCDELGAMFNLLMDDALRERGLWEGDHTRRRDRPDDSCRVMTRSPEVANTFRFMPIPKSVDSTNGNATTVNIILARQQHFPRPSTQPAKLQHRPVSKTKSGTRPRSCINTPETLLVAPHPSSAELLLSSKDSAATPNQPSHQDGEQISDQKATPKTPDTPETTSSRSKRDMTHKELQTVTSSHSRDMGRKESDQKSVKEPVKKASYTPSNGPVGTKPRPKLQVVDMARHFNAKHGYQVSETPILVQNGPAVSPGATVRKSPAKPHSSERRASLNLCDGHLSEFRENDLSKDDSSGDRRHSIAVANISEKSRKQRSATPVLLRLRHRDGKEAAHQEPSELRKSRVKKGDARRHSLGVTRDLSQSRSSGISSYVPSRSQTPSISETMTSSSQNSRPGTSRNPSRSLYKTPIASVIASDGNLAHRSRRERRASDSVGEMTVKSPTGMPSRLEWKRTSSAERKIATQSLNMTKEKTSGYTSEGNSRGCYRSCPTKP</sequence>
<evidence type="ECO:0000313" key="15">
    <source>
        <dbReference type="Proteomes" id="UP000230750"/>
    </source>
</evidence>
<feature type="compositionally biased region" description="Basic residues" evidence="12">
    <location>
        <begin position="409"/>
        <end position="421"/>
    </location>
</feature>
<dbReference type="PROSITE" id="PS00107">
    <property type="entry name" value="PROTEIN_KINASE_ATP"/>
    <property type="match status" value="1"/>
</dbReference>
<keyword evidence="5" id="KW-0808">Transferase</keyword>
<protein>
    <recommendedName>
        <fullName evidence="2">non-specific serine/threonine protein kinase</fullName>
        <ecNumber evidence="2">2.7.11.1</ecNumber>
    </recommendedName>
</protein>
<dbReference type="InterPro" id="IPR008271">
    <property type="entry name" value="Ser/Thr_kinase_AS"/>
</dbReference>
<dbReference type="Gene3D" id="1.10.510.10">
    <property type="entry name" value="Transferase(Phosphotransferase) domain 1"/>
    <property type="match status" value="1"/>
</dbReference>
<evidence type="ECO:0000256" key="11">
    <source>
        <dbReference type="PROSITE-ProRule" id="PRU10141"/>
    </source>
</evidence>
<feature type="compositionally biased region" description="Polar residues" evidence="12">
    <location>
        <begin position="678"/>
        <end position="723"/>
    </location>
</feature>
<keyword evidence="8 11" id="KW-0067">ATP-binding</keyword>
<feature type="region of interest" description="Disordered" evidence="12">
    <location>
        <begin position="450"/>
        <end position="537"/>
    </location>
</feature>